<proteinExistence type="predicted"/>
<accession>A0A8S5R010</accession>
<protein>
    <submittedName>
        <fullName evidence="1">Uncharacterized protein</fullName>
    </submittedName>
</protein>
<name>A0A8S5R010_9CAUD</name>
<organism evidence="1">
    <name type="scientific">Myoviridae sp. cteBs22</name>
    <dbReference type="NCBI Taxonomy" id="2826675"/>
    <lineage>
        <taxon>Viruses</taxon>
        <taxon>Duplodnaviria</taxon>
        <taxon>Heunggongvirae</taxon>
        <taxon>Uroviricota</taxon>
        <taxon>Caudoviricetes</taxon>
    </lineage>
</organism>
<sequence length="66" mass="7459">MAVKQIKLDFETVLNLLSLARRADLDKAGMGELAALSIAEAKVVDVIRQQEEKRLHEEERKDRVGL</sequence>
<dbReference type="EMBL" id="BK015784">
    <property type="protein sequence ID" value="DAE24798.1"/>
    <property type="molecule type" value="Genomic_DNA"/>
</dbReference>
<evidence type="ECO:0000313" key="1">
    <source>
        <dbReference type="EMBL" id="DAE24798.1"/>
    </source>
</evidence>
<reference evidence="1" key="1">
    <citation type="journal article" date="2021" name="Proc. Natl. Acad. Sci. U.S.A.">
        <title>A Catalog of Tens of Thousands of Viruses from Human Metagenomes Reveals Hidden Associations with Chronic Diseases.</title>
        <authorList>
            <person name="Tisza M.J."/>
            <person name="Buck C.B."/>
        </authorList>
    </citation>
    <scope>NUCLEOTIDE SEQUENCE</scope>
    <source>
        <strain evidence="1">CteBs22</strain>
    </source>
</reference>